<gene>
    <name evidence="1" type="ORF">ACFSBI_11810</name>
</gene>
<name>A0ABW4LFU9_9MICO</name>
<evidence type="ECO:0000313" key="2">
    <source>
        <dbReference type="Proteomes" id="UP001597347"/>
    </source>
</evidence>
<dbReference type="Proteomes" id="UP001597347">
    <property type="component" value="Unassembled WGS sequence"/>
</dbReference>
<protein>
    <submittedName>
        <fullName evidence="1">Uncharacterized protein</fullName>
    </submittedName>
</protein>
<evidence type="ECO:0000313" key="1">
    <source>
        <dbReference type="EMBL" id="MFD1722236.1"/>
    </source>
</evidence>
<dbReference type="EMBL" id="JBHUEA010000018">
    <property type="protein sequence ID" value="MFD1722236.1"/>
    <property type="molecule type" value="Genomic_DNA"/>
</dbReference>
<sequence>MRSPETSTAFVRPASAAASSTALTAAPAAATRIDGRTLHLGPTPVPARKQDGDRLVLDLQAALDATFAQGGVRRDVVQRLLLAL</sequence>
<organism evidence="1 2">
    <name type="scientific">Amnibacterium endophyticum</name>
    <dbReference type="NCBI Taxonomy" id="2109337"/>
    <lineage>
        <taxon>Bacteria</taxon>
        <taxon>Bacillati</taxon>
        <taxon>Actinomycetota</taxon>
        <taxon>Actinomycetes</taxon>
        <taxon>Micrococcales</taxon>
        <taxon>Microbacteriaceae</taxon>
        <taxon>Amnibacterium</taxon>
    </lineage>
</organism>
<keyword evidence="2" id="KW-1185">Reference proteome</keyword>
<proteinExistence type="predicted"/>
<comment type="caution">
    <text evidence="1">The sequence shown here is derived from an EMBL/GenBank/DDBJ whole genome shotgun (WGS) entry which is preliminary data.</text>
</comment>
<dbReference type="RefSeq" id="WP_377935159.1">
    <property type="nucleotide sequence ID" value="NZ_JBHUEA010000018.1"/>
</dbReference>
<reference evidence="2" key="1">
    <citation type="journal article" date="2019" name="Int. J. Syst. Evol. Microbiol.">
        <title>The Global Catalogue of Microorganisms (GCM) 10K type strain sequencing project: providing services to taxonomists for standard genome sequencing and annotation.</title>
        <authorList>
            <consortium name="The Broad Institute Genomics Platform"/>
            <consortium name="The Broad Institute Genome Sequencing Center for Infectious Disease"/>
            <person name="Wu L."/>
            <person name="Ma J."/>
        </authorList>
    </citation>
    <scope>NUCLEOTIDE SEQUENCE [LARGE SCALE GENOMIC DNA]</scope>
    <source>
        <strain evidence="2">CGMCC 1.12471</strain>
    </source>
</reference>
<accession>A0ABW4LFU9</accession>